<dbReference type="GO" id="GO:0009379">
    <property type="term" value="C:Holliday junction helicase complex"/>
    <property type="evidence" value="ECO:0007669"/>
    <property type="project" value="InterPro"/>
</dbReference>
<dbReference type="Pfam" id="PF07499">
    <property type="entry name" value="RuvA_C"/>
    <property type="match status" value="1"/>
</dbReference>
<keyword evidence="2" id="KW-0227">DNA damage</keyword>
<dbReference type="CDD" id="cd14332">
    <property type="entry name" value="UBA_RuvA_C"/>
    <property type="match status" value="1"/>
</dbReference>
<reference evidence="6" key="1">
    <citation type="submission" date="2018-05" db="EMBL/GenBank/DDBJ databases">
        <authorList>
            <person name="Lanie J.A."/>
            <person name="Ng W.-L."/>
            <person name="Kazmierczak K.M."/>
            <person name="Andrzejewski T.M."/>
            <person name="Davidsen T.M."/>
            <person name="Wayne K.J."/>
            <person name="Tettelin H."/>
            <person name="Glass J.I."/>
            <person name="Rusch D."/>
            <person name="Podicherti R."/>
            <person name="Tsui H.-C.T."/>
            <person name="Winkler M.E."/>
        </authorList>
    </citation>
    <scope>NUCLEOTIDE SEQUENCE</scope>
</reference>
<dbReference type="AlphaFoldDB" id="A0A382TY04"/>
<gene>
    <name evidence="6" type="ORF">METZ01_LOCUS379804</name>
</gene>
<evidence type="ECO:0000256" key="2">
    <source>
        <dbReference type="ARBA" id="ARBA00022763"/>
    </source>
</evidence>
<evidence type="ECO:0000256" key="3">
    <source>
        <dbReference type="ARBA" id="ARBA00023125"/>
    </source>
</evidence>
<dbReference type="Pfam" id="PF01330">
    <property type="entry name" value="RuvA_N"/>
    <property type="match status" value="1"/>
</dbReference>
<dbReference type="SUPFAM" id="SSF50249">
    <property type="entry name" value="Nucleic acid-binding proteins"/>
    <property type="match status" value="1"/>
</dbReference>
<dbReference type="InterPro" id="IPR003583">
    <property type="entry name" value="Hlx-hairpin-Hlx_DNA-bd_motif"/>
</dbReference>
<dbReference type="GO" id="GO:0006281">
    <property type="term" value="P:DNA repair"/>
    <property type="evidence" value="ECO:0007669"/>
    <property type="project" value="UniProtKB-KW"/>
</dbReference>
<evidence type="ECO:0000259" key="5">
    <source>
        <dbReference type="SMART" id="SM00278"/>
    </source>
</evidence>
<dbReference type="GO" id="GO:0006310">
    <property type="term" value="P:DNA recombination"/>
    <property type="evidence" value="ECO:0007669"/>
    <property type="project" value="InterPro"/>
</dbReference>
<dbReference type="InterPro" id="IPR000085">
    <property type="entry name" value="RuvA"/>
</dbReference>
<dbReference type="InterPro" id="IPR036267">
    <property type="entry name" value="RuvA_C_sf"/>
</dbReference>
<keyword evidence="1" id="KW-0963">Cytoplasm</keyword>
<dbReference type="Gene3D" id="2.40.50.140">
    <property type="entry name" value="Nucleic acid-binding proteins"/>
    <property type="match status" value="1"/>
</dbReference>
<dbReference type="InterPro" id="IPR011114">
    <property type="entry name" value="RuvA_C"/>
</dbReference>
<evidence type="ECO:0000256" key="1">
    <source>
        <dbReference type="ARBA" id="ARBA00022490"/>
    </source>
</evidence>
<dbReference type="InterPro" id="IPR013849">
    <property type="entry name" value="DNA_helicase_Holl-junc_RuvA_I"/>
</dbReference>
<dbReference type="GO" id="GO:0009378">
    <property type="term" value="F:four-way junction helicase activity"/>
    <property type="evidence" value="ECO:0007669"/>
    <property type="project" value="InterPro"/>
</dbReference>
<dbReference type="InterPro" id="IPR012340">
    <property type="entry name" value="NA-bd_OB-fold"/>
</dbReference>
<dbReference type="GO" id="GO:0003677">
    <property type="term" value="F:DNA binding"/>
    <property type="evidence" value="ECO:0007669"/>
    <property type="project" value="UniProtKB-KW"/>
</dbReference>
<feature type="domain" description="Helix-hairpin-helix DNA-binding motif class 1" evidence="5">
    <location>
        <begin position="73"/>
        <end position="92"/>
    </location>
</feature>
<dbReference type="SUPFAM" id="SSF46929">
    <property type="entry name" value="DNA helicase RuvA subunit, C-terminal domain"/>
    <property type="match status" value="1"/>
</dbReference>
<dbReference type="EMBL" id="UINC01140038">
    <property type="protein sequence ID" value="SVD26950.1"/>
    <property type="molecule type" value="Genomic_DNA"/>
</dbReference>
<name>A0A382TY04_9ZZZZ</name>
<dbReference type="SMART" id="SM00278">
    <property type="entry name" value="HhH1"/>
    <property type="match status" value="2"/>
</dbReference>
<dbReference type="NCBIfam" id="TIGR00084">
    <property type="entry name" value="ruvA"/>
    <property type="match status" value="1"/>
</dbReference>
<accession>A0A382TY04</accession>
<evidence type="ECO:0000256" key="4">
    <source>
        <dbReference type="ARBA" id="ARBA00023204"/>
    </source>
</evidence>
<keyword evidence="3" id="KW-0238">DNA-binding</keyword>
<dbReference type="Gene3D" id="1.10.8.10">
    <property type="entry name" value="DNA helicase RuvA subunit, C-terminal domain"/>
    <property type="match status" value="1"/>
</dbReference>
<dbReference type="Pfam" id="PF14520">
    <property type="entry name" value="HHH_5"/>
    <property type="match status" value="1"/>
</dbReference>
<dbReference type="Gene3D" id="1.10.150.20">
    <property type="entry name" value="5' to 3' exonuclease, C-terminal subdomain"/>
    <property type="match status" value="1"/>
</dbReference>
<feature type="domain" description="Helix-hairpin-helix DNA-binding motif class 1" evidence="5">
    <location>
        <begin position="108"/>
        <end position="127"/>
    </location>
</feature>
<dbReference type="SUPFAM" id="SSF47781">
    <property type="entry name" value="RuvA domain 2-like"/>
    <property type="match status" value="1"/>
</dbReference>
<dbReference type="InterPro" id="IPR010994">
    <property type="entry name" value="RuvA_2-like"/>
</dbReference>
<organism evidence="6">
    <name type="scientific">marine metagenome</name>
    <dbReference type="NCBI Taxonomy" id="408172"/>
    <lineage>
        <taxon>unclassified sequences</taxon>
        <taxon>metagenomes</taxon>
        <taxon>ecological metagenomes</taxon>
    </lineage>
</organism>
<protein>
    <recommendedName>
        <fullName evidence="5">Helix-hairpin-helix DNA-binding motif class 1 domain-containing protein</fullName>
    </recommendedName>
</protein>
<keyword evidence="4" id="KW-0234">DNA repair</keyword>
<dbReference type="GO" id="GO:0005524">
    <property type="term" value="F:ATP binding"/>
    <property type="evidence" value="ECO:0007669"/>
    <property type="project" value="InterPro"/>
</dbReference>
<evidence type="ECO:0000313" key="6">
    <source>
        <dbReference type="EMBL" id="SVD26950.1"/>
    </source>
</evidence>
<sequence>MIGSLRGTLTSKQAPVVMIECGGVGYEVETPMSTFLDLPPVGQDVMLYIHLQVRETLHSLFGFSTKDEKVLFRTLLSISGVGAKMALAILSGINVGDFERCVQFEDVNLLIKIPGIGKKTAERLIMEMRDKIEKISELRVVSGPDKVPTNPRSEAIDALVSLGYKPTEVKRLLSAIDVDDKSSEEIIRLALRQAVN</sequence>
<dbReference type="HAMAP" id="MF_00031">
    <property type="entry name" value="DNA_HJ_migration_RuvA"/>
    <property type="match status" value="1"/>
</dbReference>
<proteinExistence type="inferred from homology"/>